<dbReference type="InterPro" id="IPR036249">
    <property type="entry name" value="Thioredoxin-like_sf"/>
</dbReference>
<dbReference type="SUPFAM" id="SSF47616">
    <property type="entry name" value="GST C-terminal domain-like"/>
    <property type="match status" value="1"/>
</dbReference>
<dbReference type="InterPro" id="IPR010987">
    <property type="entry name" value="Glutathione-S-Trfase_C-like"/>
</dbReference>
<dbReference type="Gene3D" id="3.40.30.10">
    <property type="entry name" value="Glutaredoxin"/>
    <property type="match status" value="1"/>
</dbReference>
<keyword evidence="3" id="KW-0808">Transferase</keyword>
<feature type="domain" description="GST N-terminal" evidence="1">
    <location>
        <begin position="1"/>
        <end position="81"/>
    </location>
</feature>
<evidence type="ECO:0000259" key="1">
    <source>
        <dbReference type="PROSITE" id="PS50404"/>
    </source>
</evidence>
<dbReference type="PANTHER" id="PTHR43968:SF6">
    <property type="entry name" value="GLUTATHIONE S-TRANSFERASE OMEGA"/>
    <property type="match status" value="1"/>
</dbReference>
<sequence length="270" mass="31095">MLELYTHPMSPCAQKVRIVLAEKKLEWIKHHVDLSQKENLRPEYLKLNPLGVVPTLVHDGRPVIESSVICEYLDDAYPVIRLKPSSAYALANMRLWMKHVDNKLHPSCGALQWPLVMRPALMEKGEEEREALLARIPEKPRRERQRRLVKFGLEAPDVVDAVHVYRRTILDMEAALAQHHWMVGDVFSLADVCLAPYFQTVLQFGWTAMYDDCPRVADWFSRCRERESYEGSVTRDFAPEVQVDLLTMGESAWRTIRTHLASFDDSGAIA</sequence>
<dbReference type="InterPro" id="IPR004046">
    <property type="entry name" value="GST_C"/>
</dbReference>
<dbReference type="eggNOG" id="COG0625">
    <property type="taxonomic scope" value="Bacteria"/>
</dbReference>
<dbReference type="GO" id="GO:0016740">
    <property type="term" value="F:transferase activity"/>
    <property type="evidence" value="ECO:0007669"/>
    <property type="project" value="UniProtKB-KW"/>
</dbReference>
<protein>
    <submittedName>
        <fullName evidence="3">Glutathione S-transferase-like protein</fullName>
    </submittedName>
</protein>
<dbReference type="Pfam" id="PF13409">
    <property type="entry name" value="GST_N_2"/>
    <property type="match status" value="1"/>
</dbReference>
<dbReference type="InterPro" id="IPR040079">
    <property type="entry name" value="Glutathione_S-Trfase"/>
</dbReference>
<dbReference type="InterPro" id="IPR050983">
    <property type="entry name" value="GST_Omega/HSP26"/>
</dbReference>
<dbReference type="PROSITE" id="PS50405">
    <property type="entry name" value="GST_CTER"/>
    <property type="match status" value="1"/>
</dbReference>
<reference evidence="3 4" key="1">
    <citation type="journal article" date="2007" name="J. Bacteriol.">
        <title>Whole-genome analysis of the methyl tert-butyl ether-degrading beta-proteobacterium Methylibium petroleiphilum PM1.</title>
        <authorList>
            <person name="Kane S.R."/>
            <person name="Chakicherla A.Y."/>
            <person name="Chain P.S.G."/>
            <person name="Schmidt R."/>
            <person name="Shin M.W."/>
            <person name="Legler T.C."/>
            <person name="Scow K.M."/>
            <person name="Larimer F.W."/>
            <person name="Lucas S.M."/>
            <person name="Richardson P.M."/>
            <person name="Hristova K.R."/>
        </authorList>
    </citation>
    <scope>NUCLEOTIDE SEQUENCE [LARGE SCALE GENOMIC DNA]</scope>
    <source>
        <strain evidence="4">ATCC BAA-1232 / LMG 22953 / PM1</strain>
    </source>
</reference>
<proteinExistence type="predicted"/>
<dbReference type="PROSITE" id="PS50404">
    <property type="entry name" value="GST_NTER"/>
    <property type="match status" value="1"/>
</dbReference>
<dbReference type="RefSeq" id="WP_011829716.1">
    <property type="nucleotide sequence ID" value="NC_008825.1"/>
</dbReference>
<dbReference type="HOGENOM" id="CLU_011226_5_3_4"/>
<dbReference type="EMBL" id="CP000555">
    <property type="protein sequence ID" value="ABM95079.1"/>
    <property type="molecule type" value="Genomic_DNA"/>
</dbReference>
<evidence type="ECO:0000313" key="3">
    <source>
        <dbReference type="EMBL" id="ABM95079.1"/>
    </source>
</evidence>
<organism evidence="3 4">
    <name type="scientific">Methylibium petroleiphilum (strain ATCC BAA-1232 / LMG 22953 / PM1)</name>
    <dbReference type="NCBI Taxonomy" id="420662"/>
    <lineage>
        <taxon>Bacteria</taxon>
        <taxon>Pseudomonadati</taxon>
        <taxon>Pseudomonadota</taxon>
        <taxon>Betaproteobacteria</taxon>
        <taxon>Burkholderiales</taxon>
        <taxon>Sphaerotilaceae</taxon>
        <taxon>Methylibium</taxon>
    </lineage>
</organism>
<dbReference type="SUPFAM" id="SSF52833">
    <property type="entry name" value="Thioredoxin-like"/>
    <property type="match status" value="1"/>
</dbReference>
<dbReference type="Gene3D" id="1.20.1050.10">
    <property type="match status" value="1"/>
</dbReference>
<dbReference type="SFLD" id="SFLDG00358">
    <property type="entry name" value="Main_(cytGST)"/>
    <property type="match status" value="1"/>
</dbReference>
<dbReference type="Pfam" id="PF00043">
    <property type="entry name" value="GST_C"/>
    <property type="match status" value="1"/>
</dbReference>
<evidence type="ECO:0000313" key="4">
    <source>
        <dbReference type="Proteomes" id="UP000000366"/>
    </source>
</evidence>
<evidence type="ECO:0000259" key="2">
    <source>
        <dbReference type="PROSITE" id="PS50405"/>
    </source>
</evidence>
<gene>
    <name evidence="3" type="ordered locus">Mpe_A2123</name>
</gene>
<feature type="domain" description="GST C-terminal" evidence="2">
    <location>
        <begin position="86"/>
        <end position="243"/>
    </location>
</feature>
<dbReference type="SFLD" id="SFLDS00019">
    <property type="entry name" value="Glutathione_Transferase_(cytos"/>
    <property type="match status" value="1"/>
</dbReference>
<dbReference type="InterPro" id="IPR004045">
    <property type="entry name" value="Glutathione_S-Trfase_N"/>
</dbReference>
<dbReference type="KEGG" id="mpt:Mpe_A2123"/>
<dbReference type="GO" id="GO:0005737">
    <property type="term" value="C:cytoplasm"/>
    <property type="evidence" value="ECO:0007669"/>
    <property type="project" value="TreeGrafter"/>
</dbReference>
<dbReference type="CDD" id="cd00570">
    <property type="entry name" value="GST_N_family"/>
    <property type="match status" value="1"/>
</dbReference>
<keyword evidence="4" id="KW-1185">Reference proteome</keyword>
<dbReference type="AlphaFoldDB" id="A2SHP0"/>
<dbReference type="Proteomes" id="UP000000366">
    <property type="component" value="Chromosome"/>
</dbReference>
<dbReference type="CDD" id="cd00299">
    <property type="entry name" value="GST_C_family"/>
    <property type="match status" value="1"/>
</dbReference>
<dbReference type="STRING" id="420662.Mpe_A2123"/>
<name>A2SHP0_METPP</name>
<accession>A2SHP0</accession>
<dbReference type="InterPro" id="IPR036282">
    <property type="entry name" value="Glutathione-S-Trfase_C_sf"/>
</dbReference>
<dbReference type="PANTHER" id="PTHR43968">
    <property type="match status" value="1"/>
</dbReference>